<evidence type="ECO:0000313" key="3">
    <source>
        <dbReference type="Proteomes" id="UP000630660"/>
    </source>
</evidence>
<sequence>MKRLLYPIIVGIILMILTSCSITDMHSGKGTILYIQMVENSFYGLLSDDGEQYEILFLETEYPEFMVDSLRVGYRIKELEDVVSLNQWGTVVEALSLVELEE</sequence>
<dbReference type="AlphaFoldDB" id="A0A9D5KA35"/>
<dbReference type="Proteomes" id="UP000630660">
    <property type="component" value="Unassembled WGS sequence"/>
</dbReference>
<organism evidence="2 3">
    <name type="scientific">candidate division WOR-3 bacterium</name>
    <dbReference type="NCBI Taxonomy" id="2052148"/>
    <lineage>
        <taxon>Bacteria</taxon>
        <taxon>Bacteria division WOR-3</taxon>
    </lineage>
</organism>
<evidence type="ECO:0000256" key="1">
    <source>
        <dbReference type="SAM" id="Phobius"/>
    </source>
</evidence>
<reference evidence="2" key="1">
    <citation type="submission" date="2019-11" db="EMBL/GenBank/DDBJ databases">
        <title>Microbial mats filling the niche in hypersaline microbial mats.</title>
        <authorList>
            <person name="Wong H.L."/>
            <person name="Macleod F.I."/>
            <person name="White R.A. III"/>
            <person name="Burns B.P."/>
        </authorList>
    </citation>
    <scope>NUCLEOTIDE SEQUENCE</scope>
    <source>
        <strain evidence="2">Bin_327</strain>
    </source>
</reference>
<keyword evidence="1" id="KW-0812">Transmembrane</keyword>
<comment type="caution">
    <text evidence="2">The sequence shown here is derived from an EMBL/GenBank/DDBJ whole genome shotgun (WGS) entry which is preliminary data.</text>
</comment>
<proteinExistence type="predicted"/>
<keyword evidence="1" id="KW-0472">Membrane</keyword>
<name>A0A9D5KA35_UNCW3</name>
<dbReference type="EMBL" id="WJKJ01000074">
    <property type="protein sequence ID" value="MBD3364056.1"/>
    <property type="molecule type" value="Genomic_DNA"/>
</dbReference>
<dbReference type="PROSITE" id="PS51257">
    <property type="entry name" value="PROKAR_LIPOPROTEIN"/>
    <property type="match status" value="1"/>
</dbReference>
<keyword evidence="1" id="KW-1133">Transmembrane helix</keyword>
<feature type="transmembrane region" description="Helical" evidence="1">
    <location>
        <begin position="6"/>
        <end position="23"/>
    </location>
</feature>
<protein>
    <submittedName>
        <fullName evidence="2">Uncharacterized protein</fullName>
    </submittedName>
</protein>
<evidence type="ECO:0000313" key="2">
    <source>
        <dbReference type="EMBL" id="MBD3364056.1"/>
    </source>
</evidence>
<accession>A0A9D5KA35</accession>
<gene>
    <name evidence="2" type="ORF">GF359_02455</name>
</gene>